<organism evidence="2 3">
    <name type="scientific">Vibrio astriarenae</name>
    <dbReference type="NCBI Taxonomy" id="1481923"/>
    <lineage>
        <taxon>Bacteria</taxon>
        <taxon>Pseudomonadati</taxon>
        <taxon>Pseudomonadota</taxon>
        <taxon>Gammaproteobacteria</taxon>
        <taxon>Vibrionales</taxon>
        <taxon>Vibrionaceae</taxon>
        <taxon>Vibrio</taxon>
    </lineage>
</organism>
<feature type="transmembrane region" description="Helical" evidence="1">
    <location>
        <begin position="12"/>
        <end position="30"/>
    </location>
</feature>
<dbReference type="AlphaFoldDB" id="A0A7Z2T152"/>
<evidence type="ECO:0000313" key="2">
    <source>
        <dbReference type="EMBL" id="QIA62350.1"/>
    </source>
</evidence>
<evidence type="ECO:0000313" key="3">
    <source>
        <dbReference type="Proteomes" id="UP000464262"/>
    </source>
</evidence>
<sequence>MPHRQFVTLRTKLFVVLCLSIVFGLTALVIEHHAHLEDHDHHHCELLHCVKNLVASHYTLFTPPTNPPIGPSLLQHSDAIVVPDSVARAPPHFYLFMT</sequence>
<dbReference type="RefSeq" id="WP_164647247.1">
    <property type="nucleotide sequence ID" value="NZ_CP047475.1"/>
</dbReference>
<dbReference type="Proteomes" id="UP000464262">
    <property type="component" value="Chromosome 1"/>
</dbReference>
<evidence type="ECO:0008006" key="4">
    <source>
        <dbReference type="Google" id="ProtNLM"/>
    </source>
</evidence>
<dbReference type="EMBL" id="CP047475">
    <property type="protein sequence ID" value="QIA62350.1"/>
    <property type="molecule type" value="Genomic_DNA"/>
</dbReference>
<evidence type="ECO:0000256" key="1">
    <source>
        <dbReference type="SAM" id="Phobius"/>
    </source>
</evidence>
<name>A0A7Z2T152_9VIBR</name>
<proteinExistence type="predicted"/>
<keyword evidence="1" id="KW-1133">Transmembrane helix</keyword>
<keyword evidence="3" id="KW-1185">Reference proteome</keyword>
<gene>
    <name evidence="2" type="ORF">GT360_01845</name>
</gene>
<dbReference type="KEGG" id="vas:GT360_01845"/>
<keyword evidence="1" id="KW-0812">Transmembrane</keyword>
<keyword evidence="1" id="KW-0472">Membrane</keyword>
<accession>A0A7Z2T152</accession>
<protein>
    <recommendedName>
        <fullName evidence="4">DUF2607 family protein</fullName>
    </recommendedName>
</protein>
<reference evidence="2 3" key="1">
    <citation type="submission" date="2020-01" db="EMBL/GenBank/DDBJ databases">
        <title>Whole genome and functional gene identification of agarase of Vibrio HN897.</title>
        <authorList>
            <person name="Liu Y."/>
            <person name="Zhao Z."/>
        </authorList>
    </citation>
    <scope>NUCLEOTIDE SEQUENCE [LARGE SCALE GENOMIC DNA]</scope>
    <source>
        <strain evidence="2 3">HN897</strain>
    </source>
</reference>